<feature type="region of interest" description="Disordered" evidence="4">
    <location>
        <begin position="288"/>
        <end position="322"/>
    </location>
</feature>
<protein>
    <submittedName>
        <fullName evidence="5">Uncharacterized protein</fullName>
    </submittedName>
</protein>
<comment type="caution">
    <text evidence="5">The sequence shown here is derived from an EMBL/GenBank/DDBJ whole genome shotgun (WGS) entry which is preliminary data.</text>
</comment>
<dbReference type="PANTHER" id="PTHR23250">
    <property type="entry name" value="DYSFERLIN-RELATED"/>
    <property type="match status" value="1"/>
</dbReference>
<keyword evidence="1" id="KW-0430">Lectin</keyword>
<dbReference type="Pfam" id="PF19193">
    <property type="entry name" value="Tectonin"/>
    <property type="match status" value="1"/>
</dbReference>
<evidence type="ECO:0000256" key="3">
    <source>
        <dbReference type="SAM" id="Coils"/>
    </source>
</evidence>
<dbReference type="InterPro" id="IPR006624">
    <property type="entry name" value="Beta-propeller_rpt_TECPR"/>
</dbReference>
<feature type="region of interest" description="Disordered" evidence="4">
    <location>
        <begin position="347"/>
        <end position="383"/>
    </location>
</feature>
<feature type="compositionally biased region" description="Low complexity" evidence="4">
    <location>
        <begin position="93"/>
        <end position="108"/>
    </location>
</feature>
<feature type="region of interest" description="Disordered" evidence="4">
    <location>
        <begin position="226"/>
        <end position="253"/>
    </location>
</feature>
<dbReference type="PANTHER" id="PTHR23250:SF3">
    <property type="entry name" value="FISH-EGG LECTIN-LIKE ISOFORM X1-RELATED"/>
    <property type="match status" value="1"/>
</dbReference>
<accession>A0A814S944</accession>
<dbReference type="SMART" id="SM00706">
    <property type="entry name" value="TECPR"/>
    <property type="match status" value="5"/>
</dbReference>
<feature type="compositionally biased region" description="Basic and acidic residues" evidence="4">
    <location>
        <begin position="135"/>
        <end position="152"/>
    </location>
</feature>
<reference evidence="5" key="1">
    <citation type="submission" date="2021-02" db="EMBL/GenBank/DDBJ databases">
        <authorList>
            <person name="Nowell W R."/>
        </authorList>
    </citation>
    <scope>NUCLEOTIDE SEQUENCE</scope>
</reference>
<evidence type="ECO:0000256" key="2">
    <source>
        <dbReference type="ARBA" id="ARBA00038331"/>
    </source>
</evidence>
<organism evidence="5 6">
    <name type="scientific">Adineta ricciae</name>
    <name type="common">Rotifer</name>
    <dbReference type="NCBI Taxonomy" id="249248"/>
    <lineage>
        <taxon>Eukaryota</taxon>
        <taxon>Metazoa</taxon>
        <taxon>Spiralia</taxon>
        <taxon>Gnathifera</taxon>
        <taxon>Rotifera</taxon>
        <taxon>Eurotatoria</taxon>
        <taxon>Bdelloidea</taxon>
        <taxon>Adinetida</taxon>
        <taxon>Adinetidae</taxon>
        <taxon>Adineta</taxon>
    </lineage>
</organism>
<name>A0A814S944_ADIRI</name>
<keyword evidence="3" id="KW-0175">Coiled coil</keyword>
<keyword evidence="6" id="KW-1185">Reference proteome</keyword>
<evidence type="ECO:0000256" key="4">
    <source>
        <dbReference type="SAM" id="MobiDB-lite"/>
    </source>
</evidence>
<feature type="region of interest" description="Disordered" evidence="4">
    <location>
        <begin position="93"/>
        <end position="152"/>
    </location>
</feature>
<feature type="compositionally biased region" description="Acidic residues" evidence="4">
    <location>
        <begin position="226"/>
        <end position="235"/>
    </location>
</feature>
<dbReference type="InterPro" id="IPR051513">
    <property type="entry name" value="Tectonin_beta-prop"/>
</dbReference>
<evidence type="ECO:0000313" key="6">
    <source>
        <dbReference type="Proteomes" id="UP000663828"/>
    </source>
</evidence>
<dbReference type="Proteomes" id="UP000663828">
    <property type="component" value="Unassembled WGS sequence"/>
</dbReference>
<dbReference type="GO" id="GO:0030246">
    <property type="term" value="F:carbohydrate binding"/>
    <property type="evidence" value="ECO:0007669"/>
    <property type="project" value="UniProtKB-KW"/>
</dbReference>
<evidence type="ECO:0000256" key="1">
    <source>
        <dbReference type="ARBA" id="ARBA00022734"/>
    </source>
</evidence>
<feature type="compositionally biased region" description="Basic and acidic residues" evidence="4">
    <location>
        <begin position="236"/>
        <end position="253"/>
    </location>
</feature>
<gene>
    <name evidence="5" type="ORF">XAT740_LOCUS20538</name>
</gene>
<sequence length="1053" mass="119229">MTSNGWFKRIKDQAQTVQGSAKKSLVKFTDSLDKKLKEAQDDLEKQRLKAESTRLEVVQQNIWRPSVENPDGAILTVTKPVPLVLHTIPALPEIPSIPSPTSEPLTIPHTKGRRRSSKKNGAVSGSSLTLDADNESSREPKIHSNELKSNEKHAKLPENTIITEQINREQVIACLHELLDVIASVHELVDNTVTIDTLEKEKLQLAQDLVEHCDIVTSRSNEEIIEQNELLDESEDQKNINEDARDDDHPSVELPKEEELQTLDFIPTEDGTRIAQFDFETVQKETFVSTTTVEDPKNALNETQSHVEDNDENKTSDEPSALTTNNDILAASSNVDDEQSLQCTHVDTDSIEHKDQDATEDELSTSTDNTEDISKTPHNELEDSFEKMPSSQSIIQQSTEEILQKSTSLAELRMFLAKIDNDSDADVELISIQHQTTSTDEVDSKCSEISDDISYADDATHTSVCSNSPSIHSLDYVTTDSASDDVFVDESDDQRTSTITSEEKVIERKYFPLASSYLLPSGIKISSITCSSTYIYVCTNNQKIFYAKVANDSDLSSQLQWQQHSDFAEQLAVSVSNRSVWRLYNKRLYSSVDAIKFPPIGSRWNEIKLGSILLSMSINDQCGWYIKKDGSLWFIRTTNNDKQQTLNVPCPFHLIGVFCFAEKVGVTASSGEIMIRVGCTNDCPEGDGWIFIDHNFGPIDDFVLLTNTDTIFIVDKQHRLWLQQWSTDQGFFEVLRHDDWTVHHRRHITSVNSSLICLTDCEEKLHIFSNFLTGIQWRLIQKTTRLQRLIGVFSNESHVWALNTDRMICTSNHQTLEKPRQCQYITHATFVPNNLSENTVLWSLDESCNIYVRPNIESNTQWEQLNQSQFEWSRRLVHMVCNQAGVWAVDDQGLIHFRHGHISASENIVVNELSLLPPAWITIPGEAKRYRYFSQVFCGPADWMVYATDNKQTVYARLGVNEQNRVGTSWTPIEDCSALELAVSEHTLWLLTSCGEIQCRENISLTNPVGTRSITLPGHFLSLTVSTDDSQVWALDSERNLLRLDYLTVLFEK</sequence>
<feature type="compositionally biased region" description="Basic and acidic residues" evidence="4">
    <location>
        <begin position="372"/>
        <end position="383"/>
    </location>
</feature>
<evidence type="ECO:0000313" key="5">
    <source>
        <dbReference type="EMBL" id="CAF1143202.1"/>
    </source>
</evidence>
<comment type="similarity">
    <text evidence="2">Belongs to the tectonin family.</text>
</comment>
<dbReference type="EMBL" id="CAJNOR010001438">
    <property type="protein sequence ID" value="CAF1143202.1"/>
    <property type="molecule type" value="Genomic_DNA"/>
</dbReference>
<feature type="compositionally biased region" description="Basic and acidic residues" evidence="4">
    <location>
        <begin position="305"/>
        <end position="317"/>
    </location>
</feature>
<dbReference type="AlphaFoldDB" id="A0A814S944"/>
<proteinExistence type="inferred from homology"/>
<feature type="compositionally biased region" description="Basic and acidic residues" evidence="4">
    <location>
        <begin position="347"/>
        <end position="357"/>
    </location>
</feature>
<feature type="coiled-coil region" evidence="3">
    <location>
        <begin position="29"/>
        <end position="56"/>
    </location>
</feature>